<dbReference type="Proteomes" id="UP000836841">
    <property type="component" value="Chromosome 2"/>
</dbReference>
<dbReference type="CDD" id="cd00331">
    <property type="entry name" value="IGPS"/>
    <property type="match status" value="1"/>
</dbReference>
<dbReference type="GO" id="GO:0004640">
    <property type="term" value="F:phosphoribosylanthranilate isomerase activity"/>
    <property type="evidence" value="ECO:0007669"/>
    <property type="project" value="TreeGrafter"/>
</dbReference>
<dbReference type="InterPro" id="IPR011060">
    <property type="entry name" value="RibuloseP-bd_barrel"/>
</dbReference>
<feature type="domain" description="Indole-3-glycerol phosphate synthase" evidence="10">
    <location>
        <begin position="141"/>
        <end position="404"/>
    </location>
</feature>
<dbReference type="PANTHER" id="PTHR22854">
    <property type="entry name" value="TRYPTOPHAN BIOSYNTHESIS PROTEIN"/>
    <property type="match status" value="1"/>
</dbReference>
<sequence>DYPPHKSSLHHCRYKHLPAGAAKETQKMEGLLSLQPFPSSAIQRRVSPLNLQRITRSSSCSPLRAQQSGITEGSESVSSALEGKVSDLKITEKEVGMYQNEVVASQGIKIRRRPPTGPPLHYVGPFEFRLQNEGNTPRNILEEIVWHKDKEVSQMKEKRPLYTLKKALENVPPPRDFIGALKSAHQRTGLPGLIAEVKKASPSRGILREDFHPVAIAQAYEKGGAACLSVLTDEKYFKGSFENLQAIREAGVKCPLLCKEFIVEAWQIYYGRSKGADAVLLIASVLPDLDIKYMIKICKILGMATLVEVHDEREMDRVLAIEGVELIGINNRNLETFEVDIGITKKLLEGERGELIRQKDILVVGESGLFTPEDIAFVQEAGVKAVLVGESLVKQSDPGKGISALYGRDISE</sequence>
<dbReference type="EMBL" id="OU466858">
    <property type="protein sequence ID" value="CAH2044822.1"/>
    <property type="molecule type" value="Genomic_DNA"/>
</dbReference>
<dbReference type="SUPFAM" id="SSF51366">
    <property type="entry name" value="Ribulose-phoshate binding barrel"/>
    <property type="match status" value="1"/>
</dbReference>
<comment type="catalytic activity">
    <reaction evidence="1">
        <text>1-(2-carboxyphenylamino)-1-deoxy-D-ribulose 5-phosphate + H(+) = (1S,2R)-1-C-(indol-3-yl)glycerol 3-phosphate + CO2 + H2O</text>
        <dbReference type="Rhea" id="RHEA:23476"/>
        <dbReference type="ChEBI" id="CHEBI:15377"/>
        <dbReference type="ChEBI" id="CHEBI:15378"/>
        <dbReference type="ChEBI" id="CHEBI:16526"/>
        <dbReference type="ChEBI" id="CHEBI:58613"/>
        <dbReference type="ChEBI" id="CHEBI:58866"/>
        <dbReference type="EC" id="4.1.1.48"/>
    </reaction>
</comment>
<dbReference type="HAMAP" id="MF_00134_B">
    <property type="entry name" value="IGPS_B"/>
    <property type="match status" value="1"/>
</dbReference>
<evidence type="ECO:0000256" key="4">
    <source>
        <dbReference type="ARBA" id="ARBA00022605"/>
    </source>
</evidence>
<keyword evidence="7" id="KW-0057">Aromatic amino acid biosynthesis</keyword>
<organism evidence="11 12">
    <name type="scientific">Thlaspi arvense</name>
    <name type="common">Field penny-cress</name>
    <dbReference type="NCBI Taxonomy" id="13288"/>
    <lineage>
        <taxon>Eukaryota</taxon>
        <taxon>Viridiplantae</taxon>
        <taxon>Streptophyta</taxon>
        <taxon>Embryophyta</taxon>
        <taxon>Tracheophyta</taxon>
        <taxon>Spermatophyta</taxon>
        <taxon>Magnoliopsida</taxon>
        <taxon>eudicotyledons</taxon>
        <taxon>Gunneridae</taxon>
        <taxon>Pentapetalae</taxon>
        <taxon>rosids</taxon>
        <taxon>malvids</taxon>
        <taxon>Brassicales</taxon>
        <taxon>Brassicaceae</taxon>
        <taxon>Thlaspideae</taxon>
        <taxon>Thlaspi</taxon>
    </lineage>
</organism>
<dbReference type="InterPro" id="IPR013798">
    <property type="entry name" value="Indole-3-glycerol_P_synth_dom"/>
</dbReference>
<dbReference type="AlphaFoldDB" id="A0AAU9RQI0"/>
<evidence type="ECO:0000256" key="7">
    <source>
        <dbReference type="ARBA" id="ARBA00023141"/>
    </source>
</evidence>
<dbReference type="InterPro" id="IPR013785">
    <property type="entry name" value="Aldolase_TIM"/>
</dbReference>
<evidence type="ECO:0000256" key="6">
    <source>
        <dbReference type="ARBA" id="ARBA00022822"/>
    </source>
</evidence>
<feature type="region of interest" description="Disordered" evidence="9">
    <location>
        <begin position="57"/>
        <end position="78"/>
    </location>
</feature>
<dbReference type="FunFam" id="3.20.20.70:FF:000146">
    <property type="entry name" value="Indole-3-glycerol phosphate synthase chloroplastic"/>
    <property type="match status" value="1"/>
</dbReference>
<comment type="pathway">
    <text evidence="2">Amino-acid biosynthesis; L-tryptophan biosynthesis; L-tryptophan from chorismate: step 4/5.</text>
</comment>
<dbReference type="EC" id="4.1.1.48" evidence="3"/>
<evidence type="ECO:0000256" key="1">
    <source>
        <dbReference type="ARBA" id="ARBA00001633"/>
    </source>
</evidence>
<dbReference type="GO" id="GO:0000162">
    <property type="term" value="P:L-tryptophan biosynthetic process"/>
    <property type="evidence" value="ECO:0007669"/>
    <property type="project" value="UniProtKB-KW"/>
</dbReference>
<evidence type="ECO:0000256" key="2">
    <source>
        <dbReference type="ARBA" id="ARBA00004696"/>
    </source>
</evidence>
<dbReference type="NCBIfam" id="NF001372">
    <property type="entry name" value="PRK00278.1-4"/>
    <property type="match status" value="1"/>
</dbReference>
<dbReference type="Gene3D" id="3.20.20.70">
    <property type="entry name" value="Aldolase class I"/>
    <property type="match status" value="1"/>
</dbReference>
<dbReference type="GO" id="GO:0004425">
    <property type="term" value="F:indole-3-glycerol-phosphate synthase activity"/>
    <property type="evidence" value="ECO:0007669"/>
    <property type="project" value="UniProtKB-EC"/>
</dbReference>
<feature type="non-terminal residue" evidence="11">
    <location>
        <position position="412"/>
    </location>
</feature>
<dbReference type="InterPro" id="IPR001468">
    <property type="entry name" value="Indole-3-GlycerolPSynthase_CS"/>
</dbReference>
<keyword evidence="8" id="KW-0456">Lyase</keyword>
<dbReference type="PANTHER" id="PTHR22854:SF2">
    <property type="entry name" value="INDOLE-3-GLYCEROL-PHOSPHATE SYNTHASE"/>
    <property type="match status" value="1"/>
</dbReference>
<proteinExistence type="inferred from homology"/>
<dbReference type="InterPro" id="IPR045186">
    <property type="entry name" value="Indole-3-glycerol_P_synth"/>
</dbReference>
<dbReference type="NCBIfam" id="NF001377">
    <property type="entry name" value="PRK00278.2-4"/>
    <property type="match status" value="1"/>
</dbReference>
<protein>
    <recommendedName>
        <fullName evidence="3">indole-3-glycerol-phosphate synthase</fullName>
        <ecNumber evidence="3">4.1.1.48</ecNumber>
    </recommendedName>
</protein>
<evidence type="ECO:0000313" key="12">
    <source>
        <dbReference type="Proteomes" id="UP000836841"/>
    </source>
</evidence>
<name>A0AAU9RQI0_THLAR</name>
<evidence type="ECO:0000313" key="11">
    <source>
        <dbReference type="EMBL" id="CAH2044822.1"/>
    </source>
</evidence>
<accession>A0AAU9RQI0</accession>
<keyword evidence="6" id="KW-0822">Tryptophan biosynthesis</keyword>
<dbReference type="PROSITE" id="PS00614">
    <property type="entry name" value="IGPS"/>
    <property type="match status" value="1"/>
</dbReference>
<evidence type="ECO:0000256" key="8">
    <source>
        <dbReference type="ARBA" id="ARBA00023239"/>
    </source>
</evidence>
<keyword evidence="5" id="KW-0210">Decarboxylase</keyword>
<keyword evidence="4" id="KW-0028">Amino-acid biosynthesis</keyword>
<evidence type="ECO:0000256" key="5">
    <source>
        <dbReference type="ARBA" id="ARBA00022793"/>
    </source>
</evidence>
<evidence type="ECO:0000256" key="9">
    <source>
        <dbReference type="SAM" id="MobiDB-lite"/>
    </source>
</evidence>
<keyword evidence="12" id="KW-1185">Reference proteome</keyword>
<dbReference type="Pfam" id="PF00218">
    <property type="entry name" value="IGPS"/>
    <property type="match status" value="1"/>
</dbReference>
<evidence type="ECO:0000259" key="10">
    <source>
        <dbReference type="Pfam" id="PF00218"/>
    </source>
</evidence>
<evidence type="ECO:0000256" key="3">
    <source>
        <dbReference type="ARBA" id="ARBA00012362"/>
    </source>
</evidence>
<gene>
    <name evidence="11" type="ORF">TAV2_LOCUS7472</name>
</gene>
<reference evidence="11 12" key="1">
    <citation type="submission" date="2022-03" db="EMBL/GenBank/DDBJ databases">
        <authorList>
            <person name="Nunn A."/>
            <person name="Chopra R."/>
            <person name="Nunn A."/>
            <person name="Contreras Garrido A."/>
        </authorList>
    </citation>
    <scope>NUCLEOTIDE SEQUENCE [LARGE SCALE GENOMIC DNA]</scope>
</reference>